<organism evidence="2 3">
    <name type="scientific">Fraserbacteria sp. (strain RBG_16_55_9)</name>
    <dbReference type="NCBI Taxonomy" id="1817864"/>
    <lineage>
        <taxon>Bacteria</taxon>
        <taxon>Candidatus Fraseribacteriota</taxon>
    </lineage>
</organism>
<dbReference type="CDD" id="cd00093">
    <property type="entry name" value="HTH_XRE"/>
    <property type="match status" value="1"/>
</dbReference>
<dbReference type="Proteomes" id="UP000179157">
    <property type="component" value="Unassembled WGS sequence"/>
</dbReference>
<evidence type="ECO:0000259" key="1">
    <source>
        <dbReference type="PROSITE" id="PS50943"/>
    </source>
</evidence>
<name>A0A1F5UUR6_FRAXR</name>
<comment type="caution">
    <text evidence="2">The sequence shown here is derived from an EMBL/GenBank/DDBJ whole genome shotgun (WGS) entry which is preliminary data.</text>
</comment>
<dbReference type="PROSITE" id="PS50943">
    <property type="entry name" value="HTH_CROC1"/>
    <property type="match status" value="1"/>
</dbReference>
<dbReference type="InterPro" id="IPR001387">
    <property type="entry name" value="Cro/C1-type_HTH"/>
</dbReference>
<dbReference type="Gene3D" id="1.10.260.40">
    <property type="entry name" value="lambda repressor-like DNA-binding domains"/>
    <property type="match status" value="1"/>
</dbReference>
<gene>
    <name evidence="2" type="ORF">A2Z21_06385</name>
</gene>
<dbReference type="Pfam" id="PF01381">
    <property type="entry name" value="HTH_3"/>
    <property type="match status" value="1"/>
</dbReference>
<evidence type="ECO:0000313" key="2">
    <source>
        <dbReference type="EMBL" id="OGF54889.1"/>
    </source>
</evidence>
<protein>
    <recommendedName>
        <fullName evidence="1">HTH cro/C1-type domain-containing protein</fullName>
    </recommendedName>
</protein>
<proteinExistence type="predicted"/>
<dbReference type="STRING" id="1817864.A2Z21_06385"/>
<sequence>MTKKKTRYEEFREKALSDPEVRKAYEEGLDRLGLAVSVAAFREKAGLTQTQLAARLNTSPSVISRLERGENVELETLDKVARALRARLKIELIPVGRGA</sequence>
<reference evidence="2 3" key="1">
    <citation type="journal article" date="2016" name="Nat. Commun.">
        <title>Thousands of microbial genomes shed light on interconnected biogeochemical processes in an aquifer system.</title>
        <authorList>
            <person name="Anantharaman K."/>
            <person name="Brown C.T."/>
            <person name="Hug L.A."/>
            <person name="Sharon I."/>
            <person name="Castelle C.J."/>
            <person name="Probst A.J."/>
            <person name="Thomas B.C."/>
            <person name="Singh A."/>
            <person name="Wilkins M.J."/>
            <person name="Karaoz U."/>
            <person name="Brodie E.L."/>
            <person name="Williams K.H."/>
            <person name="Hubbard S.S."/>
            <person name="Banfield J.F."/>
        </authorList>
    </citation>
    <scope>NUCLEOTIDE SEQUENCE [LARGE SCALE GENOMIC DNA]</scope>
    <source>
        <strain evidence="3">RBG_16_55_9</strain>
    </source>
</reference>
<feature type="domain" description="HTH cro/C1-type" evidence="1">
    <location>
        <begin position="38"/>
        <end position="93"/>
    </location>
</feature>
<dbReference type="SUPFAM" id="SSF47413">
    <property type="entry name" value="lambda repressor-like DNA-binding domains"/>
    <property type="match status" value="1"/>
</dbReference>
<evidence type="ECO:0000313" key="3">
    <source>
        <dbReference type="Proteomes" id="UP000179157"/>
    </source>
</evidence>
<dbReference type="EMBL" id="MFGX01000070">
    <property type="protein sequence ID" value="OGF54889.1"/>
    <property type="molecule type" value="Genomic_DNA"/>
</dbReference>
<dbReference type="GO" id="GO:0003677">
    <property type="term" value="F:DNA binding"/>
    <property type="evidence" value="ECO:0007669"/>
    <property type="project" value="InterPro"/>
</dbReference>
<accession>A0A1F5UUR6</accession>
<dbReference type="InterPro" id="IPR010982">
    <property type="entry name" value="Lambda_DNA-bd_dom_sf"/>
</dbReference>
<dbReference type="SMART" id="SM00530">
    <property type="entry name" value="HTH_XRE"/>
    <property type="match status" value="1"/>
</dbReference>
<dbReference type="AlphaFoldDB" id="A0A1F5UUR6"/>